<evidence type="ECO:0000313" key="10">
    <source>
        <dbReference type="EMBL" id="MPL72015.1"/>
    </source>
</evidence>
<keyword evidence="5" id="KW-0547">Nucleotide-binding</keyword>
<sequence>MKFPEIDSELVKDEITTFIKNILDKAGADGIVIGLSGGIDSSVVAFLLKEAIGKNNVYSYHLHSSTTPKEDTEHARAMSKLLDIYYKEINIDTITNEFLSLAKDDNASDISEDLGSEGNLKARIRMTMLYYFANMKNCLVAGTGNKSELLIGYFTKYGDGACDFEPIGDIYKTQLRKLAKEWNIPDEIIDKPPRAGLWIGQTDEDEIGLTYDVLDKLLYLLIDKQLEDADILEEVNISKLTLVDLKNRINNNEHKLEFPPSPFEEKKLF</sequence>
<dbReference type="EC" id="6.3.1.5" evidence="10"/>
<dbReference type="AlphaFoldDB" id="A0A644TYG5"/>
<evidence type="ECO:0000256" key="1">
    <source>
        <dbReference type="ARBA" id="ARBA00004790"/>
    </source>
</evidence>
<keyword evidence="7" id="KW-0460">Magnesium</keyword>
<dbReference type="InterPro" id="IPR022310">
    <property type="entry name" value="NAD/GMP_synthase"/>
</dbReference>
<dbReference type="GO" id="GO:0046872">
    <property type="term" value="F:metal ion binding"/>
    <property type="evidence" value="ECO:0007669"/>
    <property type="project" value="UniProtKB-KW"/>
</dbReference>
<dbReference type="HAMAP" id="MF_00193">
    <property type="entry name" value="NadE_ammonia_dep"/>
    <property type="match status" value="1"/>
</dbReference>
<feature type="domain" description="NAD/GMP synthase" evidence="9">
    <location>
        <begin position="14"/>
        <end position="259"/>
    </location>
</feature>
<comment type="similarity">
    <text evidence="2">Belongs to the NAD synthetase family.</text>
</comment>
<dbReference type="FunFam" id="3.40.50.620:FF:000106">
    <property type="entry name" value="Glutamine-dependent NAD(+) synthetase"/>
    <property type="match status" value="1"/>
</dbReference>
<keyword evidence="6" id="KW-0067">ATP-binding</keyword>
<evidence type="ECO:0000259" key="9">
    <source>
        <dbReference type="Pfam" id="PF02540"/>
    </source>
</evidence>
<organism evidence="10">
    <name type="scientific">bioreactor metagenome</name>
    <dbReference type="NCBI Taxonomy" id="1076179"/>
    <lineage>
        <taxon>unclassified sequences</taxon>
        <taxon>metagenomes</taxon>
        <taxon>ecological metagenomes</taxon>
    </lineage>
</organism>
<dbReference type="PANTHER" id="PTHR23090:SF9">
    <property type="entry name" value="GLUTAMINE-DEPENDENT NAD(+) SYNTHETASE"/>
    <property type="match status" value="1"/>
</dbReference>
<dbReference type="GO" id="GO:0009435">
    <property type="term" value="P:NAD+ biosynthetic process"/>
    <property type="evidence" value="ECO:0007669"/>
    <property type="project" value="UniProtKB-UniPathway"/>
</dbReference>
<dbReference type="GO" id="GO:0004359">
    <property type="term" value="F:glutaminase activity"/>
    <property type="evidence" value="ECO:0007669"/>
    <property type="project" value="InterPro"/>
</dbReference>
<dbReference type="EMBL" id="VSSQ01000063">
    <property type="protein sequence ID" value="MPL72015.1"/>
    <property type="molecule type" value="Genomic_DNA"/>
</dbReference>
<evidence type="ECO:0000256" key="2">
    <source>
        <dbReference type="ARBA" id="ARBA00005859"/>
    </source>
</evidence>
<dbReference type="GO" id="GO:0005524">
    <property type="term" value="F:ATP binding"/>
    <property type="evidence" value="ECO:0007669"/>
    <property type="project" value="UniProtKB-KW"/>
</dbReference>
<evidence type="ECO:0000256" key="8">
    <source>
        <dbReference type="ARBA" id="ARBA00023027"/>
    </source>
</evidence>
<evidence type="ECO:0000256" key="6">
    <source>
        <dbReference type="ARBA" id="ARBA00022840"/>
    </source>
</evidence>
<dbReference type="GO" id="GO:0005737">
    <property type="term" value="C:cytoplasm"/>
    <property type="evidence" value="ECO:0007669"/>
    <property type="project" value="InterPro"/>
</dbReference>
<keyword evidence="8" id="KW-0520">NAD</keyword>
<evidence type="ECO:0000256" key="7">
    <source>
        <dbReference type="ARBA" id="ARBA00022842"/>
    </source>
</evidence>
<dbReference type="UniPathway" id="UPA00253"/>
<dbReference type="InterPro" id="IPR014729">
    <property type="entry name" value="Rossmann-like_a/b/a_fold"/>
</dbReference>
<dbReference type="GO" id="GO:0003952">
    <property type="term" value="F:NAD+ synthase (glutamine-hydrolyzing) activity"/>
    <property type="evidence" value="ECO:0007669"/>
    <property type="project" value="InterPro"/>
</dbReference>
<dbReference type="SUPFAM" id="SSF52402">
    <property type="entry name" value="Adenine nucleotide alpha hydrolases-like"/>
    <property type="match status" value="1"/>
</dbReference>
<reference evidence="10" key="1">
    <citation type="submission" date="2019-08" db="EMBL/GenBank/DDBJ databases">
        <authorList>
            <person name="Kucharzyk K."/>
            <person name="Murdoch R.W."/>
            <person name="Higgins S."/>
            <person name="Loffler F."/>
        </authorList>
    </citation>
    <scope>NUCLEOTIDE SEQUENCE</scope>
</reference>
<dbReference type="CDD" id="cd00553">
    <property type="entry name" value="NAD_synthase"/>
    <property type="match status" value="1"/>
</dbReference>
<comment type="caution">
    <text evidence="10">The sequence shown here is derived from an EMBL/GenBank/DDBJ whole genome shotgun (WGS) entry which is preliminary data.</text>
</comment>
<protein>
    <submittedName>
        <fullName evidence="10">NH(3)-dependent NAD(+) synthetase</fullName>
        <ecNumber evidence="10">6.3.1.5</ecNumber>
    </submittedName>
</protein>
<keyword evidence="3 10" id="KW-0436">Ligase</keyword>
<evidence type="ECO:0000256" key="4">
    <source>
        <dbReference type="ARBA" id="ARBA00022723"/>
    </source>
</evidence>
<evidence type="ECO:0000256" key="5">
    <source>
        <dbReference type="ARBA" id="ARBA00022741"/>
    </source>
</evidence>
<dbReference type="GO" id="GO:0008795">
    <property type="term" value="F:NAD+ synthase activity"/>
    <property type="evidence" value="ECO:0007669"/>
    <property type="project" value="UniProtKB-EC"/>
</dbReference>
<evidence type="ECO:0000256" key="3">
    <source>
        <dbReference type="ARBA" id="ARBA00022598"/>
    </source>
</evidence>
<comment type="pathway">
    <text evidence="1">Cofactor biosynthesis; NAD(+) biosynthesis.</text>
</comment>
<dbReference type="InterPro" id="IPR003694">
    <property type="entry name" value="NAD_synthase"/>
</dbReference>
<name>A0A644TYG5_9ZZZZ</name>
<dbReference type="Pfam" id="PF02540">
    <property type="entry name" value="NAD_synthase"/>
    <property type="match status" value="1"/>
</dbReference>
<dbReference type="PANTHER" id="PTHR23090">
    <property type="entry name" value="NH 3 /GLUTAMINE-DEPENDENT NAD + SYNTHETASE"/>
    <property type="match status" value="1"/>
</dbReference>
<dbReference type="InterPro" id="IPR022926">
    <property type="entry name" value="NH(3)-dep_NAD(+)_synth"/>
</dbReference>
<proteinExistence type="inferred from homology"/>
<accession>A0A644TYG5</accession>
<keyword evidence="4" id="KW-0479">Metal-binding</keyword>
<dbReference type="Gene3D" id="3.40.50.620">
    <property type="entry name" value="HUPs"/>
    <property type="match status" value="1"/>
</dbReference>
<dbReference type="NCBIfam" id="TIGR00552">
    <property type="entry name" value="nadE"/>
    <property type="match status" value="1"/>
</dbReference>
<dbReference type="NCBIfam" id="NF010587">
    <property type="entry name" value="PRK13980.1"/>
    <property type="match status" value="1"/>
</dbReference>
<gene>
    <name evidence="10" type="primary">nadE_8</name>
    <name evidence="10" type="ORF">SDC9_17794</name>
</gene>